<dbReference type="RefSeq" id="WP_066060743.1">
    <property type="nucleotide sequence ID" value="NZ_CP013015.1"/>
</dbReference>
<keyword evidence="2" id="KW-0645">Protease</keyword>
<organism evidence="2 3">
    <name type="scientific">Desulfofervidus auxilii</name>
    <dbReference type="NCBI Taxonomy" id="1621989"/>
    <lineage>
        <taxon>Bacteria</taxon>
        <taxon>Pseudomonadati</taxon>
        <taxon>Thermodesulfobacteriota</taxon>
        <taxon>Candidatus Desulfofervidia</taxon>
        <taxon>Candidatus Desulfofervidales</taxon>
        <taxon>Candidatus Desulfofervidaceae</taxon>
        <taxon>Candidatus Desulfofervidus</taxon>
    </lineage>
</organism>
<dbReference type="NCBIfam" id="TIGR03725">
    <property type="entry name" value="T6A_YeaZ"/>
    <property type="match status" value="1"/>
</dbReference>
<sequence length="224" mass="24805">MRILTIDTSTALGSVALIEKGEVKGQFDLNLPLTHNQRLIRSLKCLLEFTAVAVKEIDLFAVIKGPGSFTGLRIGVATAKGLAYSLKKPLIGINGLDALAHNFLHTPYLICPMLDARKKQVFTAFYQDSNGKIRRISDYKSISPEILLKSIRRKTIFAGTGVDIYKSLILSKLKERAIFPPLPLHRIHPEVIGTLALEALEKKEEADPITLVPFYIRPSDAELS</sequence>
<dbReference type="PANTHER" id="PTHR11735">
    <property type="entry name" value="TRNA N6-ADENOSINE THREONYLCARBAMOYLTRANSFERASE"/>
    <property type="match status" value="1"/>
</dbReference>
<protein>
    <submittedName>
        <fullName evidence="2">Peptidase M22, glycoprotease</fullName>
    </submittedName>
</protein>
<dbReference type="EMBL" id="CP013015">
    <property type="protein sequence ID" value="AMM40385.1"/>
    <property type="molecule type" value="Genomic_DNA"/>
</dbReference>
<dbReference type="Pfam" id="PF00814">
    <property type="entry name" value="TsaD"/>
    <property type="match status" value="1"/>
</dbReference>
<accession>A0A7U4QJC8</accession>
<keyword evidence="3" id="KW-1185">Reference proteome</keyword>
<keyword evidence="2" id="KW-0378">Hydrolase</keyword>
<evidence type="ECO:0000313" key="2">
    <source>
        <dbReference type="EMBL" id="AMM40385.1"/>
    </source>
</evidence>
<dbReference type="PANTHER" id="PTHR11735:SF11">
    <property type="entry name" value="TRNA THREONYLCARBAMOYLADENOSINE BIOSYNTHESIS PROTEIN TSAB"/>
    <property type="match status" value="1"/>
</dbReference>
<dbReference type="GO" id="GO:0008233">
    <property type="term" value="F:peptidase activity"/>
    <property type="evidence" value="ECO:0007669"/>
    <property type="project" value="UniProtKB-KW"/>
</dbReference>
<dbReference type="InterPro" id="IPR000905">
    <property type="entry name" value="Gcp-like_dom"/>
</dbReference>
<dbReference type="Gene3D" id="3.30.420.40">
    <property type="match status" value="2"/>
</dbReference>
<dbReference type="GO" id="GO:0002949">
    <property type="term" value="P:tRNA threonylcarbamoyladenosine modification"/>
    <property type="evidence" value="ECO:0007669"/>
    <property type="project" value="InterPro"/>
</dbReference>
<dbReference type="CDD" id="cd24032">
    <property type="entry name" value="ASKHA_NBD_TsaB"/>
    <property type="match status" value="1"/>
</dbReference>
<evidence type="ECO:0000259" key="1">
    <source>
        <dbReference type="Pfam" id="PF00814"/>
    </source>
</evidence>
<feature type="domain" description="Gcp-like" evidence="1">
    <location>
        <begin position="34"/>
        <end position="222"/>
    </location>
</feature>
<dbReference type="InterPro" id="IPR043129">
    <property type="entry name" value="ATPase_NBD"/>
</dbReference>
<dbReference type="GO" id="GO:0006508">
    <property type="term" value="P:proteolysis"/>
    <property type="evidence" value="ECO:0007669"/>
    <property type="project" value="UniProtKB-KW"/>
</dbReference>
<reference evidence="2 3" key="1">
    <citation type="submission" date="2015-10" db="EMBL/GenBank/DDBJ databases">
        <title>Candidatus Desulfofervidus auxilii, a hydrogenotrophic sulfate-reducing bacterium involved in the thermophilic anaerobic oxidation of methane.</title>
        <authorList>
            <person name="Krukenberg V."/>
            <person name="Richter M."/>
            <person name="Wegener G."/>
        </authorList>
    </citation>
    <scope>NUCLEOTIDE SEQUENCE [LARGE SCALE GENOMIC DNA]</scope>
    <source>
        <strain evidence="2 3">HS1</strain>
    </source>
</reference>
<evidence type="ECO:0000313" key="3">
    <source>
        <dbReference type="Proteomes" id="UP000070560"/>
    </source>
</evidence>
<dbReference type="Proteomes" id="UP000070560">
    <property type="component" value="Chromosome"/>
</dbReference>
<dbReference type="InterPro" id="IPR022496">
    <property type="entry name" value="T6A_TsaB"/>
</dbReference>
<proteinExistence type="predicted"/>
<name>A0A7U4QJC8_DESA2</name>
<dbReference type="AlphaFoldDB" id="A0A7U4QJC8"/>
<gene>
    <name evidence="2" type="ORF">HS1_000579</name>
</gene>
<dbReference type="OrthoDB" id="9809995at2"/>
<dbReference type="GO" id="GO:0005829">
    <property type="term" value="C:cytosol"/>
    <property type="evidence" value="ECO:0007669"/>
    <property type="project" value="TreeGrafter"/>
</dbReference>
<dbReference type="KEGG" id="daw:HS1_000579"/>
<dbReference type="SUPFAM" id="SSF53067">
    <property type="entry name" value="Actin-like ATPase domain"/>
    <property type="match status" value="2"/>
</dbReference>